<name>A0AB39PWL8_9ACTN</name>
<reference evidence="1" key="1">
    <citation type="submission" date="2024-07" db="EMBL/GenBank/DDBJ databases">
        <authorList>
            <person name="Yu S.T."/>
        </authorList>
    </citation>
    <scope>NUCLEOTIDE SEQUENCE</scope>
    <source>
        <strain evidence="1">R28</strain>
    </source>
</reference>
<evidence type="ECO:0000313" key="1">
    <source>
        <dbReference type="EMBL" id="XDQ35430.1"/>
    </source>
</evidence>
<accession>A0AB39PWL8</accession>
<organism evidence="1">
    <name type="scientific">Streptomyces sp. R28</name>
    <dbReference type="NCBI Taxonomy" id="3238628"/>
    <lineage>
        <taxon>Bacteria</taxon>
        <taxon>Bacillati</taxon>
        <taxon>Actinomycetota</taxon>
        <taxon>Actinomycetes</taxon>
        <taxon>Kitasatosporales</taxon>
        <taxon>Streptomycetaceae</taxon>
        <taxon>Streptomyces</taxon>
    </lineage>
</organism>
<dbReference type="AlphaFoldDB" id="A0AB39PWL8"/>
<dbReference type="RefSeq" id="WP_369169987.1">
    <property type="nucleotide sequence ID" value="NZ_CP163439.1"/>
</dbReference>
<gene>
    <name evidence="1" type="ORF">AB5J49_19980</name>
</gene>
<evidence type="ECO:0008006" key="2">
    <source>
        <dbReference type="Google" id="ProtNLM"/>
    </source>
</evidence>
<sequence length="212" mass="24472">MAKGRVTVCVPPCDPEDPDSLRRAIGRALAPYDYNREDIPHPDWVGEWDYWFISGAGCAFAVLPGHEDDPRLVRHDEWKPAEELPWSRCHGGPRGLLDLDTDRAEVAREAARRWDDWRRFEARHTGPEAVLRAIAEDEELRERFPHDPYNSFGRDREAYIAERAADVLPTTALLTLDGRWVEYGGPDYREWFNTYLDALPADTMVVRVLYHA</sequence>
<dbReference type="EMBL" id="CP163439">
    <property type="protein sequence ID" value="XDQ35430.1"/>
    <property type="molecule type" value="Genomic_DNA"/>
</dbReference>
<protein>
    <recommendedName>
        <fullName evidence="2">DUF1963 domain-containing protein</fullName>
    </recommendedName>
</protein>
<proteinExistence type="predicted"/>